<accession>A0A806KJC6</accession>
<sequence length="38" mass="4220">MCALVVYDAWLAQSDLAPETLSSVCDYDWDKIEKLLGG</sequence>
<name>A0A806KJC6_9BACT</name>
<organism evidence="1">
    <name type="scientific">uncultured bacterium contig00001</name>
    <dbReference type="NCBI Taxonomy" id="1181493"/>
    <lineage>
        <taxon>Bacteria</taxon>
        <taxon>environmental samples</taxon>
    </lineage>
</organism>
<protein>
    <submittedName>
        <fullName evidence="1">Uncharacterized protein</fullName>
    </submittedName>
</protein>
<dbReference type="EMBL" id="JQ844228">
    <property type="protein sequence ID" value="AGS53244.1"/>
    <property type="molecule type" value="Genomic_DNA"/>
</dbReference>
<evidence type="ECO:0000313" key="1">
    <source>
        <dbReference type="EMBL" id="AGS53244.1"/>
    </source>
</evidence>
<dbReference type="AlphaFoldDB" id="A0A806KJC6"/>
<reference evidence="1" key="1">
    <citation type="submission" date="2012-03" db="EMBL/GenBank/DDBJ databases">
        <title>Functional metagenomics reveals considerable lignocellulase gene clusters in the gut microbiome of a wood-feeding higher termite.</title>
        <authorList>
            <person name="Liu N."/>
        </authorList>
    </citation>
    <scope>NUCLEOTIDE SEQUENCE</scope>
</reference>
<proteinExistence type="predicted"/>